<evidence type="ECO:0000259" key="5">
    <source>
        <dbReference type="PROSITE" id="PS50865"/>
    </source>
</evidence>
<organism evidence="6 7">
    <name type="scientific">Elliptochloris bilobata</name>
    <dbReference type="NCBI Taxonomy" id="381761"/>
    <lineage>
        <taxon>Eukaryota</taxon>
        <taxon>Viridiplantae</taxon>
        <taxon>Chlorophyta</taxon>
        <taxon>core chlorophytes</taxon>
        <taxon>Trebouxiophyceae</taxon>
        <taxon>Trebouxiophyceae incertae sedis</taxon>
        <taxon>Elliptochloris clade</taxon>
        <taxon>Elliptochloris</taxon>
    </lineage>
</organism>
<dbReference type="AlphaFoldDB" id="A0AAW1SEX0"/>
<gene>
    <name evidence="6" type="ORF">WJX81_005576</name>
</gene>
<dbReference type="SUPFAM" id="SSF144232">
    <property type="entry name" value="HIT/MYND zinc finger-like"/>
    <property type="match status" value="1"/>
</dbReference>
<evidence type="ECO:0000313" key="7">
    <source>
        <dbReference type="Proteomes" id="UP001445335"/>
    </source>
</evidence>
<sequence length="151" mass="16376">MYALCRQPNQYPQSLHPEHAPEKPELAAAVKALLTYVTLKQVHSAPRHFISTWAVPAVGIVWLKAPGVAVLRASGFEAAAALLRGSAEGAKVAALHRFFQDSLHVCSCCRTHGYGKKCSRCRKAFFCSVECQTREWPAHKAHCTAPAPGAA</sequence>
<comment type="caution">
    <text evidence="6">The sequence shown here is derived from an EMBL/GenBank/DDBJ whole genome shotgun (WGS) entry which is preliminary data.</text>
</comment>
<dbReference type="Gene3D" id="6.10.140.2220">
    <property type="match status" value="1"/>
</dbReference>
<keyword evidence="2 4" id="KW-0863">Zinc-finger</keyword>
<keyword evidence="3" id="KW-0862">Zinc</keyword>
<dbReference type="GO" id="GO:0008270">
    <property type="term" value="F:zinc ion binding"/>
    <property type="evidence" value="ECO:0007669"/>
    <property type="project" value="UniProtKB-KW"/>
</dbReference>
<dbReference type="Proteomes" id="UP001445335">
    <property type="component" value="Unassembled WGS sequence"/>
</dbReference>
<protein>
    <recommendedName>
        <fullName evidence="5">MYND-type domain-containing protein</fullName>
    </recommendedName>
</protein>
<keyword evidence="1" id="KW-0479">Metal-binding</keyword>
<evidence type="ECO:0000256" key="2">
    <source>
        <dbReference type="ARBA" id="ARBA00022771"/>
    </source>
</evidence>
<keyword evidence="7" id="KW-1185">Reference proteome</keyword>
<reference evidence="6 7" key="1">
    <citation type="journal article" date="2024" name="Nat. Commun.">
        <title>Phylogenomics reveals the evolutionary origins of lichenization in chlorophyte algae.</title>
        <authorList>
            <person name="Puginier C."/>
            <person name="Libourel C."/>
            <person name="Otte J."/>
            <person name="Skaloud P."/>
            <person name="Haon M."/>
            <person name="Grisel S."/>
            <person name="Petersen M."/>
            <person name="Berrin J.G."/>
            <person name="Delaux P.M."/>
            <person name="Dal Grande F."/>
            <person name="Keller J."/>
        </authorList>
    </citation>
    <scope>NUCLEOTIDE SEQUENCE [LARGE SCALE GENOMIC DNA]</scope>
    <source>
        <strain evidence="6 7">SAG 245.80</strain>
    </source>
</reference>
<evidence type="ECO:0000256" key="4">
    <source>
        <dbReference type="PROSITE-ProRule" id="PRU00134"/>
    </source>
</evidence>
<accession>A0AAW1SEX0</accession>
<feature type="domain" description="MYND-type" evidence="5">
    <location>
        <begin position="106"/>
        <end position="143"/>
    </location>
</feature>
<evidence type="ECO:0000313" key="6">
    <source>
        <dbReference type="EMBL" id="KAK9844136.1"/>
    </source>
</evidence>
<dbReference type="EMBL" id="JALJOU010000004">
    <property type="protein sequence ID" value="KAK9844136.1"/>
    <property type="molecule type" value="Genomic_DNA"/>
</dbReference>
<evidence type="ECO:0000256" key="3">
    <source>
        <dbReference type="ARBA" id="ARBA00022833"/>
    </source>
</evidence>
<dbReference type="InterPro" id="IPR002893">
    <property type="entry name" value="Znf_MYND"/>
</dbReference>
<dbReference type="PROSITE" id="PS50865">
    <property type="entry name" value="ZF_MYND_2"/>
    <property type="match status" value="1"/>
</dbReference>
<dbReference type="Pfam" id="PF01753">
    <property type="entry name" value="zf-MYND"/>
    <property type="match status" value="1"/>
</dbReference>
<proteinExistence type="predicted"/>
<name>A0AAW1SEX0_9CHLO</name>
<evidence type="ECO:0000256" key="1">
    <source>
        <dbReference type="ARBA" id="ARBA00022723"/>
    </source>
</evidence>